<dbReference type="InParanoid" id="A0A165QDV5"/>
<evidence type="ECO:0000313" key="3">
    <source>
        <dbReference type="Proteomes" id="UP000076761"/>
    </source>
</evidence>
<protein>
    <submittedName>
        <fullName evidence="2">Uncharacterized protein</fullName>
    </submittedName>
</protein>
<accession>A0A165QDV5</accession>
<feature type="compositionally biased region" description="Basic and acidic residues" evidence="1">
    <location>
        <begin position="60"/>
        <end position="72"/>
    </location>
</feature>
<reference evidence="2 3" key="1">
    <citation type="journal article" date="2016" name="Mol. Biol. Evol.">
        <title>Comparative Genomics of Early-Diverging Mushroom-Forming Fungi Provides Insights into the Origins of Lignocellulose Decay Capabilities.</title>
        <authorList>
            <person name="Nagy L.G."/>
            <person name="Riley R."/>
            <person name="Tritt A."/>
            <person name="Adam C."/>
            <person name="Daum C."/>
            <person name="Floudas D."/>
            <person name="Sun H."/>
            <person name="Yadav J.S."/>
            <person name="Pangilinan J."/>
            <person name="Larsson K.H."/>
            <person name="Matsuura K."/>
            <person name="Barry K."/>
            <person name="Labutti K."/>
            <person name="Kuo R."/>
            <person name="Ohm R.A."/>
            <person name="Bhattacharya S.S."/>
            <person name="Shirouzu T."/>
            <person name="Yoshinaga Y."/>
            <person name="Martin F.M."/>
            <person name="Grigoriev I.V."/>
            <person name="Hibbett D.S."/>
        </authorList>
    </citation>
    <scope>NUCLEOTIDE SEQUENCE [LARGE SCALE GENOMIC DNA]</scope>
    <source>
        <strain evidence="2 3">HHB14362 ss-1</strain>
    </source>
</reference>
<evidence type="ECO:0000313" key="2">
    <source>
        <dbReference type="EMBL" id="KZT22291.1"/>
    </source>
</evidence>
<evidence type="ECO:0000256" key="1">
    <source>
        <dbReference type="SAM" id="MobiDB-lite"/>
    </source>
</evidence>
<keyword evidence="3" id="KW-1185">Reference proteome</keyword>
<organism evidence="2 3">
    <name type="scientific">Neolentinus lepideus HHB14362 ss-1</name>
    <dbReference type="NCBI Taxonomy" id="1314782"/>
    <lineage>
        <taxon>Eukaryota</taxon>
        <taxon>Fungi</taxon>
        <taxon>Dikarya</taxon>
        <taxon>Basidiomycota</taxon>
        <taxon>Agaricomycotina</taxon>
        <taxon>Agaricomycetes</taxon>
        <taxon>Gloeophyllales</taxon>
        <taxon>Gloeophyllaceae</taxon>
        <taxon>Neolentinus</taxon>
    </lineage>
</organism>
<sequence>MSYVLRRRLHLGGMGTTQQSPKIPGEKCCLDVASRRWTQGTGIRQVFRRTLLQEQSKVELRPRQARMDERDYGSQMSHIIE</sequence>
<dbReference type="AlphaFoldDB" id="A0A165QDV5"/>
<dbReference type="EMBL" id="KV425597">
    <property type="protein sequence ID" value="KZT22291.1"/>
    <property type="molecule type" value="Genomic_DNA"/>
</dbReference>
<gene>
    <name evidence="2" type="ORF">NEOLEDRAFT_666784</name>
</gene>
<name>A0A165QDV5_9AGAM</name>
<feature type="region of interest" description="Disordered" evidence="1">
    <location>
        <begin position="60"/>
        <end position="81"/>
    </location>
</feature>
<dbReference type="Proteomes" id="UP000076761">
    <property type="component" value="Unassembled WGS sequence"/>
</dbReference>
<proteinExistence type="predicted"/>